<feature type="signal peptide" evidence="1">
    <location>
        <begin position="1"/>
        <end position="18"/>
    </location>
</feature>
<accession>A0ABT0E8E5</accession>
<dbReference type="Proteomes" id="UP001165524">
    <property type="component" value="Unassembled WGS sequence"/>
</dbReference>
<organism evidence="2 3">
    <name type="scientific">Alcanivorax quisquiliarum</name>
    <dbReference type="NCBI Taxonomy" id="2933565"/>
    <lineage>
        <taxon>Bacteria</taxon>
        <taxon>Pseudomonadati</taxon>
        <taxon>Pseudomonadota</taxon>
        <taxon>Gammaproteobacteria</taxon>
        <taxon>Oceanospirillales</taxon>
        <taxon>Alcanivoracaceae</taxon>
        <taxon>Alcanivorax</taxon>
    </lineage>
</organism>
<keyword evidence="3" id="KW-1185">Reference proteome</keyword>
<reference evidence="2" key="1">
    <citation type="submission" date="2022-04" db="EMBL/GenBank/DDBJ databases">
        <title>Alcanivorax sp. CY1518 draft genome sequence.</title>
        <authorList>
            <person name="Zhao G."/>
            <person name="An M."/>
        </authorList>
    </citation>
    <scope>NUCLEOTIDE SEQUENCE</scope>
    <source>
        <strain evidence="2">CY1518</strain>
    </source>
</reference>
<evidence type="ECO:0000313" key="3">
    <source>
        <dbReference type="Proteomes" id="UP001165524"/>
    </source>
</evidence>
<dbReference type="EMBL" id="JALKII010000006">
    <property type="protein sequence ID" value="MCK0538023.1"/>
    <property type="molecule type" value="Genomic_DNA"/>
</dbReference>
<name>A0ABT0E8E5_9GAMM</name>
<dbReference type="RefSeq" id="WP_246952227.1">
    <property type="nucleotide sequence ID" value="NZ_JALKII010000006.1"/>
</dbReference>
<evidence type="ECO:0000313" key="2">
    <source>
        <dbReference type="EMBL" id="MCK0538023.1"/>
    </source>
</evidence>
<evidence type="ECO:0008006" key="4">
    <source>
        <dbReference type="Google" id="ProtNLM"/>
    </source>
</evidence>
<protein>
    <recommendedName>
        <fullName evidence="4">Type VI secretion system (T6SS), amidase immunity protein</fullName>
    </recommendedName>
</protein>
<evidence type="ECO:0000256" key="1">
    <source>
        <dbReference type="SAM" id="SignalP"/>
    </source>
</evidence>
<keyword evidence="1" id="KW-0732">Signal</keyword>
<gene>
    <name evidence="2" type="ORF">MU846_09900</name>
</gene>
<proteinExistence type="predicted"/>
<sequence>MKNIILFLFLTLPLPISAYDQSRDASGAFYTNTVFGLCQITAKKVVDLLSKESVASSLSRTEIERRVARLDRQYSQYFKKLGFPIEEQTPGQAAESVLEFAEMYSEDPSSEGLSLLYQMLVWECIKESRVGVDN</sequence>
<comment type="caution">
    <text evidence="2">The sequence shown here is derived from an EMBL/GenBank/DDBJ whole genome shotgun (WGS) entry which is preliminary data.</text>
</comment>
<feature type="chain" id="PRO_5045445716" description="Type VI secretion system (T6SS), amidase immunity protein" evidence="1">
    <location>
        <begin position="19"/>
        <end position="134"/>
    </location>
</feature>